<evidence type="ECO:0000313" key="2">
    <source>
        <dbReference type="EMBL" id="XDQ51017.1"/>
    </source>
</evidence>
<proteinExistence type="predicted"/>
<feature type="transmembrane region" description="Helical" evidence="1">
    <location>
        <begin position="459"/>
        <end position="478"/>
    </location>
</feature>
<accession>A0AB39R7K4</accession>
<dbReference type="RefSeq" id="WP_369244363.1">
    <property type="nucleotide sequence ID" value="NZ_CP163443.1"/>
</dbReference>
<name>A0AB39R7K4_9ACTN</name>
<reference evidence="2" key="1">
    <citation type="submission" date="2024-07" db="EMBL/GenBank/DDBJ databases">
        <authorList>
            <person name="Yu S.T."/>
        </authorList>
    </citation>
    <scope>NUCLEOTIDE SEQUENCE</scope>
    <source>
        <strain evidence="2">R41</strain>
    </source>
</reference>
<feature type="transmembrane region" description="Helical" evidence="1">
    <location>
        <begin position="434"/>
        <end position="453"/>
    </location>
</feature>
<feature type="transmembrane region" description="Helical" evidence="1">
    <location>
        <begin position="270"/>
        <end position="288"/>
    </location>
</feature>
<dbReference type="EMBL" id="CP163443">
    <property type="protein sequence ID" value="XDQ51017.1"/>
    <property type="molecule type" value="Genomic_DNA"/>
</dbReference>
<dbReference type="AlphaFoldDB" id="A0AB39R7K4"/>
<organism evidence="2">
    <name type="scientific">Streptomyces sp. R41</name>
    <dbReference type="NCBI Taxonomy" id="3238632"/>
    <lineage>
        <taxon>Bacteria</taxon>
        <taxon>Bacillati</taxon>
        <taxon>Actinomycetota</taxon>
        <taxon>Actinomycetes</taxon>
        <taxon>Kitasatosporales</taxon>
        <taxon>Streptomycetaceae</taxon>
        <taxon>Streptomyces</taxon>
    </lineage>
</organism>
<keyword evidence="1" id="KW-1133">Transmembrane helix</keyword>
<evidence type="ECO:0000256" key="1">
    <source>
        <dbReference type="SAM" id="Phobius"/>
    </source>
</evidence>
<keyword evidence="1" id="KW-0472">Membrane</keyword>
<evidence type="ECO:0008006" key="3">
    <source>
        <dbReference type="Google" id="ProtNLM"/>
    </source>
</evidence>
<protein>
    <recommendedName>
        <fullName evidence="3">PH domain-containing protein</fullName>
    </recommendedName>
</protein>
<sequence>MTTSSVPYADVPARPWVSADARRWADVRVPAWARPVGPAVVLLVAVVMAAVMFSPDSMCTVAAPCVADWLDAAGSMLFLPHLVWLFVLPELALVSAPLLLIWMSNPDIWLGGPAEKFADAVVVAGLCWGWAAVVARLRARGRQRSLVLDAAGGITVPAPATDDVRPWRRGLVRGIVGAILCAVAGALITTVVVDDRADDRLARTATSENSRVVAYNTDDYTVTVRLSDNTRHRFDAQGSYRVGSSVPVLMHGDWMRLATEPYGDRTGRQALALVLAGLGVTVLGSGLLSRRRAVALHRAPVPVLRVLTRHDQGRTEIFAADDTATLRPVLSYEPHIGTRTALRQALLYGAPREGGELILASATESGQWLVEGTASPIRHGSPDGMGKPGAYPPGTARTAAHRRAAEARVQDALAAMTPATGPVRWQAGPVARSVGAALIVVAIMLLGTLFTGSPTWWQLPFWSVGGLYWVSVCLRMMIWRITADSKGLHVRGLWRTAHLPWADVIGAVYTPQGELIVRCRTNVDDARVGSVGFPPLERRLRRPGRAERAAAEITAMVREPGLRPKNDPGCT</sequence>
<keyword evidence="1" id="KW-0812">Transmembrane</keyword>
<gene>
    <name evidence="2" type="ORF">AB5J53_04660</name>
</gene>
<feature type="transmembrane region" description="Helical" evidence="1">
    <location>
        <begin position="117"/>
        <end position="135"/>
    </location>
</feature>
<feature type="transmembrane region" description="Helical" evidence="1">
    <location>
        <begin position="82"/>
        <end position="105"/>
    </location>
</feature>
<feature type="transmembrane region" description="Helical" evidence="1">
    <location>
        <begin position="32"/>
        <end position="53"/>
    </location>
</feature>
<feature type="transmembrane region" description="Helical" evidence="1">
    <location>
        <begin position="175"/>
        <end position="193"/>
    </location>
</feature>